<keyword evidence="4 7" id="KW-0812">Transmembrane</keyword>
<evidence type="ECO:0000313" key="10">
    <source>
        <dbReference type="EMBL" id="AKH97739.1"/>
    </source>
</evidence>
<dbReference type="PATRIC" id="fig|1604004.4.peg.1313"/>
<dbReference type="AlphaFoldDB" id="A0A0F7PDM1"/>
<dbReference type="InterPro" id="IPR049278">
    <property type="entry name" value="MS_channel_C"/>
</dbReference>
<dbReference type="Gene3D" id="3.30.70.100">
    <property type="match status" value="1"/>
</dbReference>
<keyword evidence="5 7" id="KW-1133">Transmembrane helix</keyword>
<name>A0A0F7PDM1_9EURY</name>
<evidence type="ECO:0000259" key="9">
    <source>
        <dbReference type="Pfam" id="PF21082"/>
    </source>
</evidence>
<evidence type="ECO:0000256" key="1">
    <source>
        <dbReference type="ARBA" id="ARBA00004651"/>
    </source>
</evidence>
<feature type="transmembrane region" description="Helical" evidence="7">
    <location>
        <begin position="68"/>
        <end position="88"/>
    </location>
</feature>
<dbReference type="GO" id="GO:0008381">
    <property type="term" value="F:mechanosensitive monoatomic ion channel activity"/>
    <property type="evidence" value="ECO:0007669"/>
    <property type="project" value="InterPro"/>
</dbReference>
<keyword evidence="3" id="KW-1003">Cell membrane</keyword>
<accession>A0A0F7PDM1</accession>
<dbReference type="InterPro" id="IPR010920">
    <property type="entry name" value="LSM_dom_sf"/>
</dbReference>
<dbReference type="KEGG" id="hsu:HLASF_1252"/>
<dbReference type="HOGENOM" id="CLU_037945_1_0_2"/>
<evidence type="ECO:0000313" key="11">
    <source>
        <dbReference type="Proteomes" id="UP000069906"/>
    </source>
</evidence>
<dbReference type="InterPro" id="IPR023408">
    <property type="entry name" value="MscS_beta-dom_sf"/>
</dbReference>
<dbReference type="GeneID" id="25159417"/>
<dbReference type="Gene3D" id="2.30.30.60">
    <property type="match status" value="1"/>
</dbReference>
<dbReference type="GO" id="GO:0005886">
    <property type="term" value="C:plasma membrane"/>
    <property type="evidence" value="ECO:0007669"/>
    <property type="project" value="UniProtKB-SubCell"/>
</dbReference>
<evidence type="ECO:0000256" key="3">
    <source>
        <dbReference type="ARBA" id="ARBA00022475"/>
    </source>
</evidence>
<sequence>MIGQVSSPEWVTDVVSAYDQVLSEMFWFVAGFGIVYLVGQIVLIPFLTRVVRSRNRNNPTIETATETYLRVVLIGFATLTGIIAAGYGRILSESAVVIAAITFALGIAGQQVFGSLISGMFLVADPDFNVGDWIEWPGGNGTIEAVDFRVTRVRTPNNETVSIPNTELTNNSIKRPYGRSRYRITEQVYVAYDEDTERALMELQQIAINYEAILGDPAPTARIVELGENAITVQAEFWIEDPARSDIVTARSDFRRSVKRHFDEEDITLAPPSAQLLSGKIDVTDGKTESPTSNSE</sequence>
<organism evidence="10 11">
    <name type="scientific">Halanaeroarchaeum sulfurireducens</name>
    <dbReference type="NCBI Taxonomy" id="1604004"/>
    <lineage>
        <taxon>Archaea</taxon>
        <taxon>Methanobacteriati</taxon>
        <taxon>Methanobacteriota</taxon>
        <taxon>Stenosarchaea group</taxon>
        <taxon>Halobacteria</taxon>
        <taxon>Halobacteriales</taxon>
        <taxon>Halobacteriaceae</taxon>
        <taxon>Halanaeroarchaeum</taxon>
    </lineage>
</organism>
<comment type="similarity">
    <text evidence="2">Belongs to the MscS (TC 1.A.23) family.</text>
</comment>
<evidence type="ECO:0000256" key="7">
    <source>
        <dbReference type="SAM" id="Phobius"/>
    </source>
</evidence>
<dbReference type="SUPFAM" id="SSF82689">
    <property type="entry name" value="Mechanosensitive channel protein MscS (YggB), C-terminal domain"/>
    <property type="match status" value="1"/>
</dbReference>
<reference evidence="10 11" key="1">
    <citation type="journal article" date="2015" name="ISME J.">
        <title>Elemental sulfur and acetate can support life of a novel strictly anaerobic haloarchaeon.</title>
        <authorList>
            <person name="Sorokin D.Y."/>
            <person name="Kublanov I.V."/>
            <person name="Gavrilov S.N."/>
            <person name="Rojo D."/>
            <person name="Roman P."/>
            <person name="Golyshin P.N."/>
            <person name="Slepak V.Z."/>
            <person name="Smedile F."/>
            <person name="Ferrer M."/>
            <person name="Messina E."/>
            <person name="La Cono V."/>
            <person name="Yakimov M.M."/>
        </authorList>
    </citation>
    <scope>NUCLEOTIDE SEQUENCE [LARGE SCALE GENOMIC DNA]</scope>
    <source>
        <strain evidence="10 11">HSR2</strain>
    </source>
</reference>
<dbReference type="RefSeq" id="WP_050048462.1">
    <property type="nucleotide sequence ID" value="NZ_CP008874.1"/>
</dbReference>
<evidence type="ECO:0000256" key="4">
    <source>
        <dbReference type="ARBA" id="ARBA00022692"/>
    </source>
</evidence>
<protein>
    <submittedName>
        <fullName evidence="10">Small mechanosensitive ion channel protein</fullName>
    </submittedName>
</protein>
<dbReference type="Pfam" id="PF21082">
    <property type="entry name" value="MS_channel_3rd"/>
    <property type="match status" value="1"/>
</dbReference>
<comment type="subcellular location">
    <subcellularLocation>
        <location evidence="1">Cell membrane</location>
        <topology evidence="1">Multi-pass membrane protein</topology>
    </subcellularLocation>
</comment>
<dbReference type="InterPro" id="IPR006685">
    <property type="entry name" value="MscS_channel_2nd"/>
</dbReference>
<dbReference type="InterPro" id="IPR011066">
    <property type="entry name" value="MscS_channel_C_sf"/>
</dbReference>
<feature type="domain" description="Mechanosensitive ion channel MscS" evidence="8">
    <location>
        <begin position="112"/>
        <end position="173"/>
    </location>
</feature>
<keyword evidence="11" id="KW-1185">Reference proteome</keyword>
<gene>
    <name evidence="10" type="ORF">HLASF_1252</name>
</gene>
<keyword evidence="6 7" id="KW-0472">Membrane</keyword>
<dbReference type="InterPro" id="IPR045275">
    <property type="entry name" value="MscS_archaea/bacteria_type"/>
</dbReference>
<dbReference type="PANTHER" id="PTHR30221">
    <property type="entry name" value="SMALL-CONDUCTANCE MECHANOSENSITIVE CHANNEL"/>
    <property type="match status" value="1"/>
</dbReference>
<dbReference type="Pfam" id="PF00924">
    <property type="entry name" value="MS_channel_2nd"/>
    <property type="match status" value="1"/>
</dbReference>
<feature type="domain" description="Mechanosensitive ion channel MscS C-terminal" evidence="9">
    <location>
        <begin position="187"/>
        <end position="267"/>
    </location>
</feature>
<feature type="transmembrane region" description="Helical" evidence="7">
    <location>
        <begin position="25"/>
        <end position="47"/>
    </location>
</feature>
<evidence type="ECO:0000259" key="8">
    <source>
        <dbReference type="Pfam" id="PF00924"/>
    </source>
</evidence>
<dbReference type="EMBL" id="CP008874">
    <property type="protein sequence ID" value="AKH97739.1"/>
    <property type="molecule type" value="Genomic_DNA"/>
</dbReference>
<evidence type="ECO:0000256" key="2">
    <source>
        <dbReference type="ARBA" id="ARBA00008017"/>
    </source>
</evidence>
<evidence type="ECO:0000256" key="6">
    <source>
        <dbReference type="ARBA" id="ARBA00023136"/>
    </source>
</evidence>
<dbReference type="SUPFAM" id="SSF50182">
    <property type="entry name" value="Sm-like ribonucleoproteins"/>
    <property type="match status" value="1"/>
</dbReference>
<evidence type="ECO:0000256" key="5">
    <source>
        <dbReference type="ARBA" id="ARBA00022989"/>
    </source>
</evidence>
<feature type="transmembrane region" description="Helical" evidence="7">
    <location>
        <begin position="94"/>
        <end position="113"/>
    </location>
</feature>
<dbReference type="PANTHER" id="PTHR30221:SF1">
    <property type="entry name" value="SMALL-CONDUCTANCE MECHANOSENSITIVE CHANNEL"/>
    <property type="match status" value="1"/>
</dbReference>
<dbReference type="Proteomes" id="UP000069906">
    <property type="component" value="Chromosome"/>
</dbReference>
<proteinExistence type="inferred from homology"/>